<proteinExistence type="predicted"/>
<feature type="domain" description="Aminotransferase class V" evidence="3">
    <location>
        <begin position="119"/>
        <end position="407"/>
    </location>
</feature>
<dbReference type="PANTHER" id="PTHR43586:SF8">
    <property type="entry name" value="CYSTEINE DESULFURASE 1, CHLOROPLASTIC"/>
    <property type="match status" value="1"/>
</dbReference>
<dbReference type="InterPro" id="IPR015424">
    <property type="entry name" value="PyrdxlP-dep_Trfase"/>
</dbReference>
<keyword evidence="2" id="KW-0663">Pyridoxal phosphate</keyword>
<dbReference type="InterPro" id="IPR006311">
    <property type="entry name" value="TAT_signal"/>
</dbReference>
<dbReference type="Pfam" id="PF00266">
    <property type="entry name" value="Aminotran_5"/>
    <property type="match status" value="1"/>
</dbReference>
<evidence type="ECO:0000259" key="3">
    <source>
        <dbReference type="Pfam" id="PF00266"/>
    </source>
</evidence>
<keyword evidence="5" id="KW-1185">Reference proteome</keyword>
<dbReference type="RefSeq" id="WP_189169483.1">
    <property type="nucleotide sequence ID" value="NZ_BMQB01000003.1"/>
</dbReference>
<organism evidence="4 5">
    <name type="scientific">Pilimelia anulata</name>
    <dbReference type="NCBI Taxonomy" id="53371"/>
    <lineage>
        <taxon>Bacteria</taxon>
        <taxon>Bacillati</taxon>
        <taxon>Actinomycetota</taxon>
        <taxon>Actinomycetes</taxon>
        <taxon>Micromonosporales</taxon>
        <taxon>Micromonosporaceae</taxon>
        <taxon>Pilimelia</taxon>
    </lineage>
</organism>
<evidence type="ECO:0000256" key="2">
    <source>
        <dbReference type="ARBA" id="ARBA00022898"/>
    </source>
</evidence>
<dbReference type="EMBL" id="BMQB01000003">
    <property type="protein sequence ID" value="GGJ87596.1"/>
    <property type="molecule type" value="Genomic_DNA"/>
</dbReference>
<dbReference type="AlphaFoldDB" id="A0A8J3B1E8"/>
<dbReference type="Gene3D" id="3.90.1150.10">
    <property type="entry name" value="Aspartate Aminotransferase, domain 1"/>
    <property type="match status" value="1"/>
</dbReference>
<accession>A0A8J3B1E8</accession>
<evidence type="ECO:0000313" key="5">
    <source>
        <dbReference type="Proteomes" id="UP000649739"/>
    </source>
</evidence>
<dbReference type="InterPro" id="IPR015421">
    <property type="entry name" value="PyrdxlP-dep_Trfase_major"/>
</dbReference>
<dbReference type="Gene3D" id="3.40.640.10">
    <property type="entry name" value="Type I PLP-dependent aspartate aminotransferase-like (Major domain)"/>
    <property type="match status" value="1"/>
</dbReference>
<dbReference type="PROSITE" id="PS51318">
    <property type="entry name" value="TAT"/>
    <property type="match status" value="1"/>
</dbReference>
<comment type="caution">
    <text evidence="4">The sequence shown here is derived from an EMBL/GenBank/DDBJ whole genome shotgun (WGS) entry which is preliminary data.</text>
</comment>
<sequence>MPHDGLHRRGFLTGMGALTGTALVSPALLGSHPTTHSPTTTPVAAHSDLDRIDPGPQVVDPGTGAVDWAAVRSQFRLAPNKVHFSLFLLSSNPTPIRERMAQVSAQFDADPMRAYDGDGNAASAVARYLGAQGGETALCWNTTTAHGLVWGSLKIKADQEILVSGYDHFVQHGSIDLLCRRTGAKKRTVSLFAEPGKATADEIAGKLKAAITPKTRAVGTTWGMSSCGVRMPLKVMAQVIAEANKGRAEPDRCLLIVDGVHALGAVDDDPAASGVDVFLAGLHKWLFGPRGTGVVWYKASAVQHFWPQHHSYGGGDLNPGGFHAYEARWALPTTIAWHDNIGRKNIAGRIAELSTRLKDGLAGIRGMQLRTPRDPAMSAGINCFEISGVSNQTIVSRLQSQGLLASHATYSVPYARIGTACINTPEEIDKAIAAVRQIAGGR</sequence>
<dbReference type="SUPFAM" id="SSF53383">
    <property type="entry name" value="PLP-dependent transferases"/>
    <property type="match status" value="1"/>
</dbReference>
<evidence type="ECO:0000256" key="1">
    <source>
        <dbReference type="ARBA" id="ARBA00001933"/>
    </source>
</evidence>
<dbReference type="PANTHER" id="PTHR43586">
    <property type="entry name" value="CYSTEINE DESULFURASE"/>
    <property type="match status" value="1"/>
</dbReference>
<protein>
    <submittedName>
        <fullName evidence="4">Pyoverdine biosynthesis protein PvdN</fullName>
    </submittedName>
</protein>
<comment type="cofactor">
    <cofactor evidence="1">
        <name>pyridoxal 5'-phosphate</name>
        <dbReference type="ChEBI" id="CHEBI:597326"/>
    </cofactor>
</comment>
<dbReference type="InterPro" id="IPR000192">
    <property type="entry name" value="Aminotrans_V_dom"/>
</dbReference>
<gene>
    <name evidence="4" type="primary">pvdN</name>
    <name evidence="4" type="ORF">GCM10010123_16480</name>
</gene>
<reference evidence="4" key="1">
    <citation type="journal article" date="2014" name="Int. J. Syst. Evol. Microbiol.">
        <title>Complete genome sequence of Corynebacterium casei LMG S-19264T (=DSM 44701T), isolated from a smear-ripened cheese.</title>
        <authorList>
            <consortium name="US DOE Joint Genome Institute (JGI-PGF)"/>
            <person name="Walter F."/>
            <person name="Albersmeier A."/>
            <person name="Kalinowski J."/>
            <person name="Ruckert C."/>
        </authorList>
    </citation>
    <scope>NUCLEOTIDE SEQUENCE</scope>
    <source>
        <strain evidence="4">JCM 3090</strain>
    </source>
</reference>
<reference evidence="4" key="2">
    <citation type="submission" date="2020-09" db="EMBL/GenBank/DDBJ databases">
        <authorList>
            <person name="Sun Q."/>
            <person name="Ohkuma M."/>
        </authorList>
    </citation>
    <scope>NUCLEOTIDE SEQUENCE</scope>
    <source>
        <strain evidence="4">JCM 3090</strain>
    </source>
</reference>
<evidence type="ECO:0000313" key="4">
    <source>
        <dbReference type="EMBL" id="GGJ87596.1"/>
    </source>
</evidence>
<dbReference type="InterPro" id="IPR015422">
    <property type="entry name" value="PyrdxlP-dep_Trfase_small"/>
</dbReference>
<dbReference type="Proteomes" id="UP000649739">
    <property type="component" value="Unassembled WGS sequence"/>
</dbReference>
<name>A0A8J3B1E8_9ACTN</name>